<evidence type="ECO:0008006" key="4">
    <source>
        <dbReference type="Google" id="ProtNLM"/>
    </source>
</evidence>
<feature type="compositionally biased region" description="Basic and acidic residues" evidence="1">
    <location>
        <begin position="10"/>
        <end position="44"/>
    </location>
</feature>
<gene>
    <name evidence="2" type="ORF">VNI00_015211</name>
</gene>
<evidence type="ECO:0000313" key="2">
    <source>
        <dbReference type="EMBL" id="KAK7027466.1"/>
    </source>
</evidence>
<dbReference type="AlphaFoldDB" id="A0AAW0BMY8"/>
<keyword evidence="3" id="KW-1185">Reference proteome</keyword>
<evidence type="ECO:0000313" key="3">
    <source>
        <dbReference type="Proteomes" id="UP001383192"/>
    </source>
</evidence>
<reference evidence="2 3" key="1">
    <citation type="submission" date="2024-01" db="EMBL/GenBank/DDBJ databases">
        <title>A draft genome for a cacao thread blight-causing isolate of Paramarasmius palmivorus.</title>
        <authorList>
            <person name="Baruah I.K."/>
            <person name="Bukari Y."/>
            <person name="Amoako-Attah I."/>
            <person name="Meinhardt L.W."/>
            <person name="Bailey B.A."/>
            <person name="Cohen S.P."/>
        </authorList>
    </citation>
    <scope>NUCLEOTIDE SEQUENCE [LARGE SCALE GENOMIC DNA]</scope>
    <source>
        <strain evidence="2 3">GH-12</strain>
    </source>
</reference>
<organism evidence="2 3">
    <name type="scientific">Paramarasmius palmivorus</name>
    <dbReference type="NCBI Taxonomy" id="297713"/>
    <lineage>
        <taxon>Eukaryota</taxon>
        <taxon>Fungi</taxon>
        <taxon>Dikarya</taxon>
        <taxon>Basidiomycota</taxon>
        <taxon>Agaricomycotina</taxon>
        <taxon>Agaricomycetes</taxon>
        <taxon>Agaricomycetidae</taxon>
        <taxon>Agaricales</taxon>
        <taxon>Marasmiineae</taxon>
        <taxon>Marasmiaceae</taxon>
        <taxon>Paramarasmius</taxon>
    </lineage>
</organism>
<proteinExistence type="predicted"/>
<name>A0AAW0BMY8_9AGAR</name>
<dbReference type="EMBL" id="JAYKXP010000095">
    <property type="protein sequence ID" value="KAK7027466.1"/>
    <property type="molecule type" value="Genomic_DNA"/>
</dbReference>
<feature type="compositionally biased region" description="Polar residues" evidence="1">
    <location>
        <begin position="220"/>
        <end position="229"/>
    </location>
</feature>
<feature type="region of interest" description="Disordered" evidence="1">
    <location>
        <begin position="1"/>
        <end position="153"/>
    </location>
</feature>
<protein>
    <recommendedName>
        <fullName evidence="4">Zn(2)-C6 fungal-type domain-containing protein</fullName>
    </recommendedName>
</protein>
<evidence type="ECO:0000256" key="1">
    <source>
        <dbReference type="SAM" id="MobiDB-lite"/>
    </source>
</evidence>
<feature type="compositionally biased region" description="Basic and acidic residues" evidence="1">
    <location>
        <begin position="127"/>
        <end position="143"/>
    </location>
</feature>
<feature type="region of interest" description="Disordered" evidence="1">
    <location>
        <begin position="301"/>
        <end position="354"/>
    </location>
</feature>
<feature type="region of interest" description="Disordered" evidence="1">
    <location>
        <begin position="213"/>
        <end position="259"/>
    </location>
</feature>
<accession>A0AAW0BMY8</accession>
<comment type="caution">
    <text evidence="2">The sequence shown here is derived from an EMBL/GenBank/DDBJ whole genome shotgun (WGS) entry which is preliminary data.</text>
</comment>
<feature type="compositionally biased region" description="Basic and acidic residues" evidence="1">
    <location>
        <begin position="317"/>
        <end position="347"/>
    </location>
</feature>
<sequence>MISYTNALWSEKEAEERKKKEEEIWSRAAKRREEEQQQRQEEYRAPPTAEEIQQRADKARATAQAKRRAEAASKSKASSSRATEDNASEAGTSKGKGKRRAAEAEDDDVQVVDPPPAPKKRRTGGKASEKTAFEKALENRPEVVFDSDDSEMSVDWNDHKYKRVASSKGCSGCRGRKETCYAPNDKAVKDRVTGCVGCHLQKSKCSFGVKVAPKSAATVPDSNPGSQAGENPASPEVKKKRTRRPKRPDPAEEGTDQYALGVSFGSLAGRIENNLRLEALVLQLTNGVKAALGLRRQANGDFVPEGSAQEASGSGGRLEEDKEPEGEKDRAKETEDMDIDKDAEGGKDAAGAEE</sequence>
<dbReference type="Proteomes" id="UP001383192">
    <property type="component" value="Unassembled WGS sequence"/>
</dbReference>